<name>A0A5N3UP56_MUNRE</name>
<feature type="region of interest" description="Disordered" evidence="12">
    <location>
        <begin position="88"/>
        <end position="145"/>
    </location>
</feature>
<sequence length="340" mass="38218">MWMERTRLGQKARSWAWSESGEHSSPEKRPLTPASWISVDVENKSGTEKWTVKTLDGRQIVHSEPKPKIHPCASCSLAFSSQKFLSQHIQRSHPSQTLLRPSERDLLQPEDPCPGSQNQRYSHPHSPSDKPEGQEAKERPQQLLKSVRLKRISRVFSYSPGGQMGGSGVHERMTDQPSTSQKLNSEDTGTLLTGAGVSVIMRVTYGECGQGSKDRSSLSTHERTQTGEKLYACGECGRSFRQKSALIRHQRTHTGDKPYVCGEGGRSFSDKSNLISHKRTHTGEKPYVCEECGRSFHHGSNFIRHQRTHTGEKPYVCRECGQSFSQISTLIRHQRTHTGE</sequence>
<feature type="compositionally biased region" description="Basic and acidic residues" evidence="12">
    <location>
        <begin position="20"/>
        <end position="30"/>
    </location>
</feature>
<feature type="domain" description="C2H2-type" evidence="13">
    <location>
        <begin position="70"/>
        <end position="98"/>
    </location>
</feature>
<keyword evidence="4" id="KW-0677">Repeat</keyword>
<evidence type="ECO:0000256" key="4">
    <source>
        <dbReference type="ARBA" id="ARBA00022737"/>
    </source>
</evidence>
<feature type="domain" description="C2H2-type" evidence="13">
    <location>
        <begin position="259"/>
        <end position="286"/>
    </location>
</feature>
<comment type="caution">
    <text evidence="14">The sequence shown here is derived from an EMBL/GenBank/DDBJ whole genome shotgun (WGS) entry which is preliminary data.</text>
</comment>
<keyword evidence="15" id="KW-1185">Reference proteome</keyword>
<evidence type="ECO:0000256" key="9">
    <source>
        <dbReference type="ARBA" id="ARBA00023163"/>
    </source>
</evidence>
<dbReference type="EMBL" id="VCEB01008332">
    <property type="protein sequence ID" value="KAB0338493.1"/>
    <property type="molecule type" value="Genomic_DNA"/>
</dbReference>
<dbReference type="FunFam" id="3.30.160.60:FF:000016">
    <property type="entry name" value="zinc finger protein 37 homolog"/>
    <property type="match status" value="1"/>
</dbReference>
<keyword evidence="3" id="KW-0479">Metal-binding</keyword>
<evidence type="ECO:0000256" key="1">
    <source>
        <dbReference type="ARBA" id="ARBA00004123"/>
    </source>
</evidence>
<evidence type="ECO:0000256" key="8">
    <source>
        <dbReference type="ARBA" id="ARBA00023125"/>
    </source>
</evidence>
<organism evidence="14 15">
    <name type="scientific">Muntiacus reevesi</name>
    <name type="common">Reeves' muntjac</name>
    <name type="synonym">Cervus reevesi</name>
    <dbReference type="NCBI Taxonomy" id="9886"/>
    <lineage>
        <taxon>Eukaryota</taxon>
        <taxon>Metazoa</taxon>
        <taxon>Chordata</taxon>
        <taxon>Craniata</taxon>
        <taxon>Vertebrata</taxon>
        <taxon>Euteleostomi</taxon>
        <taxon>Mammalia</taxon>
        <taxon>Eutheria</taxon>
        <taxon>Laurasiatheria</taxon>
        <taxon>Artiodactyla</taxon>
        <taxon>Ruminantia</taxon>
        <taxon>Pecora</taxon>
        <taxon>Cervidae</taxon>
        <taxon>Muntiacinae</taxon>
        <taxon>Muntiacus</taxon>
    </lineage>
</organism>
<dbReference type="FunFam" id="3.30.160.60:FF:001312">
    <property type="entry name" value="Histone-lysine N-methyltransferase PRDM9"/>
    <property type="match status" value="1"/>
</dbReference>
<dbReference type="PROSITE" id="PS00028">
    <property type="entry name" value="ZINC_FINGER_C2H2_1"/>
    <property type="match status" value="4"/>
</dbReference>
<accession>A0A5N3UP56</accession>
<keyword evidence="5 11" id="KW-0863">Zinc-finger</keyword>
<feature type="domain" description="C2H2-type" evidence="13">
    <location>
        <begin position="231"/>
        <end position="258"/>
    </location>
</feature>
<evidence type="ECO:0000313" key="15">
    <source>
        <dbReference type="Proteomes" id="UP000326062"/>
    </source>
</evidence>
<evidence type="ECO:0000256" key="12">
    <source>
        <dbReference type="SAM" id="MobiDB-lite"/>
    </source>
</evidence>
<dbReference type="GO" id="GO:0005667">
    <property type="term" value="C:transcription regulator complex"/>
    <property type="evidence" value="ECO:0007669"/>
    <property type="project" value="TreeGrafter"/>
</dbReference>
<gene>
    <name evidence="14" type="ORF">FD755_025238</name>
</gene>
<dbReference type="InterPro" id="IPR013087">
    <property type="entry name" value="Znf_C2H2_type"/>
</dbReference>
<feature type="compositionally biased region" description="Polar residues" evidence="12">
    <location>
        <begin position="88"/>
        <end position="99"/>
    </location>
</feature>
<dbReference type="AlphaFoldDB" id="A0A5N3UP56"/>
<dbReference type="Gene3D" id="3.30.160.60">
    <property type="entry name" value="Classic Zinc Finger"/>
    <property type="match status" value="5"/>
</dbReference>
<dbReference type="GO" id="GO:0008270">
    <property type="term" value="F:zinc ion binding"/>
    <property type="evidence" value="ECO:0007669"/>
    <property type="project" value="UniProtKB-KW"/>
</dbReference>
<evidence type="ECO:0000259" key="13">
    <source>
        <dbReference type="PROSITE" id="PS50157"/>
    </source>
</evidence>
<dbReference type="InterPro" id="IPR036236">
    <property type="entry name" value="Znf_C2H2_sf"/>
</dbReference>
<feature type="compositionally biased region" description="Polar residues" evidence="12">
    <location>
        <begin position="175"/>
        <end position="189"/>
    </location>
</feature>
<evidence type="ECO:0000256" key="7">
    <source>
        <dbReference type="ARBA" id="ARBA00023015"/>
    </source>
</evidence>
<dbReference type="PROSITE" id="PS50157">
    <property type="entry name" value="ZINC_FINGER_C2H2_2"/>
    <property type="match status" value="5"/>
</dbReference>
<evidence type="ECO:0000256" key="11">
    <source>
        <dbReference type="PROSITE-ProRule" id="PRU00042"/>
    </source>
</evidence>
<comment type="similarity">
    <text evidence="2">Belongs to the krueppel C2H2-type zinc-finger protein family.</text>
</comment>
<dbReference type="InterPro" id="IPR048414">
    <property type="entry name" value="PDRM9-like_Znf-C2H2"/>
</dbReference>
<keyword evidence="7" id="KW-0805">Transcription regulation</keyword>
<evidence type="ECO:0000256" key="6">
    <source>
        <dbReference type="ARBA" id="ARBA00022833"/>
    </source>
</evidence>
<keyword evidence="8" id="KW-0238">DNA-binding</keyword>
<dbReference type="FunFam" id="3.30.160.60:FF:000601">
    <property type="entry name" value="Histone-lysine N-methyltransferase PRDM9"/>
    <property type="match status" value="1"/>
</dbReference>
<dbReference type="GO" id="GO:0000978">
    <property type="term" value="F:RNA polymerase II cis-regulatory region sequence-specific DNA binding"/>
    <property type="evidence" value="ECO:0007669"/>
    <property type="project" value="TreeGrafter"/>
</dbReference>
<feature type="compositionally biased region" description="Basic and acidic residues" evidence="12">
    <location>
        <begin position="126"/>
        <end position="140"/>
    </location>
</feature>
<dbReference type="SUPFAM" id="SSF57667">
    <property type="entry name" value="beta-beta-alpha zinc fingers"/>
    <property type="match status" value="3"/>
</dbReference>
<evidence type="ECO:0000256" key="5">
    <source>
        <dbReference type="ARBA" id="ARBA00022771"/>
    </source>
</evidence>
<dbReference type="Pfam" id="PF21225">
    <property type="entry name" value="zf-C2H2_5"/>
    <property type="match status" value="1"/>
</dbReference>
<reference evidence="14 15" key="1">
    <citation type="submission" date="2019-06" db="EMBL/GenBank/DDBJ databases">
        <title>Discovery of a novel chromosome fission-fusion reversal in muntjac.</title>
        <authorList>
            <person name="Mudd A.B."/>
            <person name="Bredeson J.V."/>
            <person name="Baum R."/>
            <person name="Hockemeyer D."/>
            <person name="Rokhsar D.S."/>
        </authorList>
    </citation>
    <scope>NUCLEOTIDE SEQUENCE [LARGE SCALE GENOMIC DNA]</scope>
    <source>
        <strain evidence="14">UCam_UCB_Mr</strain>
        <tissue evidence="14">Fibroblast cell line</tissue>
    </source>
</reference>
<protein>
    <recommendedName>
        <fullName evidence="13">C2H2-type domain-containing protein</fullName>
    </recommendedName>
</protein>
<dbReference type="FunFam" id="3.30.160.60:FF:002343">
    <property type="entry name" value="Zinc finger protein 33A"/>
    <property type="match status" value="1"/>
</dbReference>
<dbReference type="PANTHER" id="PTHR14003">
    <property type="entry name" value="TRANSCRIPTIONAL REPRESSOR PROTEIN YY"/>
    <property type="match status" value="1"/>
</dbReference>
<evidence type="ECO:0000313" key="14">
    <source>
        <dbReference type="EMBL" id="KAB0338493.1"/>
    </source>
</evidence>
<keyword evidence="10" id="KW-0539">Nucleus</keyword>
<keyword evidence="9" id="KW-0804">Transcription</keyword>
<feature type="domain" description="C2H2-type" evidence="13">
    <location>
        <begin position="287"/>
        <end position="314"/>
    </location>
</feature>
<feature type="region of interest" description="Disordered" evidence="12">
    <location>
        <begin position="1"/>
        <end position="33"/>
    </location>
</feature>
<comment type="subcellular location">
    <subcellularLocation>
        <location evidence="1">Nucleus</location>
    </subcellularLocation>
</comment>
<proteinExistence type="inferred from homology"/>
<evidence type="ECO:0000256" key="3">
    <source>
        <dbReference type="ARBA" id="ARBA00022723"/>
    </source>
</evidence>
<feature type="region of interest" description="Disordered" evidence="12">
    <location>
        <begin position="158"/>
        <end position="189"/>
    </location>
</feature>
<dbReference type="GO" id="GO:0000785">
    <property type="term" value="C:chromatin"/>
    <property type="evidence" value="ECO:0007669"/>
    <property type="project" value="TreeGrafter"/>
</dbReference>
<dbReference type="PANTHER" id="PTHR14003:SF23">
    <property type="entry name" value="ZINC FINGER PROTEIN 143"/>
    <property type="match status" value="1"/>
</dbReference>
<dbReference type="GO" id="GO:0031519">
    <property type="term" value="C:PcG protein complex"/>
    <property type="evidence" value="ECO:0007669"/>
    <property type="project" value="TreeGrafter"/>
</dbReference>
<dbReference type="GO" id="GO:0000981">
    <property type="term" value="F:DNA-binding transcription factor activity, RNA polymerase II-specific"/>
    <property type="evidence" value="ECO:0007669"/>
    <property type="project" value="TreeGrafter"/>
</dbReference>
<evidence type="ECO:0000256" key="10">
    <source>
        <dbReference type="ARBA" id="ARBA00023242"/>
    </source>
</evidence>
<evidence type="ECO:0000256" key="2">
    <source>
        <dbReference type="ARBA" id="ARBA00006991"/>
    </source>
</evidence>
<keyword evidence="6" id="KW-0862">Zinc</keyword>
<dbReference type="Pfam" id="PF00096">
    <property type="entry name" value="zf-C2H2"/>
    <property type="match status" value="4"/>
</dbReference>
<dbReference type="FunFam" id="3.30.160.60:FF:000478">
    <property type="entry name" value="Zinc finger protein 133"/>
    <property type="match status" value="1"/>
</dbReference>
<feature type="domain" description="C2H2-type" evidence="13">
    <location>
        <begin position="315"/>
        <end position="340"/>
    </location>
</feature>
<dbReference type="SMART" id="SM00355">
    <property type="entry name" value="ZnF_C2H2"/>
    <property type="match status" value="5"/>
</dbReference>
<dbReference type="Proteomes" id="UP000326062">
    <property type="component" value="Unassembled WGS sequence"/>
</dbReference>